<organism evidence="2 3">
    <name type="scientific">Geodermatophilus aquaeductus</name>
    <dbReference type="NCBI Taxonomy" id="1564161"/>
    <lineage>
        <taxon>Bacteria</taxon>
        <taxon>Bacillati</taxon>
        <taxon>Actinomycetota</taxon>
        <taxon>Actinomycetes</taxon>
        <taxon>Geodermatophilales</taxon>
        <taxon>Geodermatophilaceae</taxon>
        <taxon>Geodermatophilus</taxon>
    </lineage>
</organism>
<sequence length="131" mass="14158">MDADHAGDPEDVRAVLAAEDRRYAAMLDADLPALDALCAAELSYAHSSGARDTKEQYLAKVRSGHYVYRRVDHPVERVAVVGDSALVVGRMTADVDVAGEPRTIDNLALAVWTRASGRWQLLAYAPTPLPA</sequence>
<dbReference type="EMBL" id="FXTJ01000010">
    <property type="protein sequence ID" value="SMO96883.1"/>
    <property type="molecule type" value="Genomic_DNA"/>
</dbReference>
<evidence type="ECO:0000313" key="3">
    <source>
        <dbReference type="Proteomes" id="UP000317484"/>
    </source>
</evidence>
<protein>
    <recommendedName>
        <fullName evidence="1">DUF4440 domain-containing protein</fullName>
    </recommendedName>
</protein>
<dbReference type="Pfam" id="PF14534">
    <property type="entry name" value="DUF4440"/>
    <property type="match status" value="1"/>
</dbReference>
<reference evidence="2 3" key="1">
    <citation type="submission" date="2017-05" db="EMBL/GenBank/DDBJ databases">
        <authorList>
            <person name="Varghese N."/>
            <person name="Submissions S."/>
        </authorList>
    </citation>
    <scope>NUCLEOTIDE SEQUENCE [LARGE SCALE GENOMIC DNA]</scope>
    <source>
        <strain evidence="2 3">DSM 46834</strain>
    </source>
</reference>
<dbReference type="InterPro" id="IPR032710">
    <property type="entry name" value="NTF2-like_dom_sf"/>
</dbReference>
<dbReference type="Gene3D" id="3.10.450.50">
    <property type="match status" value="1"/>
</dbReference>
<keyword evidence="3" id="KW-1185">Reference proteome</keyword>
<dbReference type="RefSeq" id="WP_142460367.1">
    <property type="nucleotide sequence ID" value="NZ_FXTJ01000010.1"/>
</dbReference>
<dbReference type="AlphaFoldDB" id="A0A521FL00"/>
<feature type="domain" description="DUF4440" evidence="1">
    <location>
        <begin position="15"/>
        <end position="121"/>
    </location>
</feature>
<proteinExistence type="predicted"/>
<dbReference type="SUPFAM" id="SSF54427">
    <property type="entry name" value="NTF2-like"/>
    <property type="match status" value="1"/>
</dbReference>
<name>A0A521FL00_9ACTN</name>
<dbReference type="InterPro" id="IPR027843">
    <property type="entry name" value="DUF4440"/>
</dbReference>
<dbReference type="Proteomes" id="UP000317484">
    <property type="component" value="Unassembled WGS sequence"/>
</dbReference>
<evidence type="ECO:0000259" key="1">
    <source>
        <dbReference type="Pfam" id="PF14534"/>
    </source>
</evidence>
<evidence type="ECO:0000313" key="2">
    <source>
        <dbReference type="EMBL" id="SMO96883.1"/>
    </source>
</evidence>
<accession>A0A521FL00</accession>
<gene>
    <name evidence="2" type="ORF">SAMN06273567_110125</name>
</gene>